<keyword evidence="1" id="KW-0472">Membrane</keyword>
<dbReference type="SMART" id="SM00900">
    <property type="entry name" value="FMN_bind"/>
    <property type="match status" value="1"/>
</dbReference>
<accession>A0ABN6J4B7</accession>
<dbReference type="Proteomes" id="UP000824633">
    <property type="component" value="Chromosome"/>
</dbReference>
<dbReference type="EMBL" id="AP024849">
    <property type="protein sequence ID" value="BCZ47836.1"/>
    <property type="molecule type" value="Genomic_DNA"/>
</dbReference>
<organism evidence="3 4">
    <name type="scientific">Clostridium gelidum</name>
    <dbReference type="NCBI Taxonomy" id="704125"/>
    <lineage>
        <taxon>Bacteria</taxon>
        <taxon>Bacillati</taxon>
        <taxon>Bacillota</taxon>
        <taxon>Clostridia</taxon>
        <taxon>Eubacteriales</taxon>
        <taxon>Clostridiaceae</taxon>
        <taxon>Clostridium</taxon>
    </lineage>
</organism>
<keyword evidence="1" id="KW-1133">Transmembrane helix</keyword>
<evidence type="ECO:0000313" key="3">
    <source>
        <dbReference type="EMBL" id="BCZ47836.1"/>
    </source>
</evidence>
<evidence type="ECO:0000313" key="4">
    <source>
        <dbReference type="Proteomes" id="UP000824633"/>
    </source>
</evidence>
<name>A0ABN6J4B7_9CLOT</name>
<feature type="domain" description="FMN-binding" evidence="2">
    <location>
        <begin position="55"/>
        <end position="128"/>
    </location>
</feature>
<feature type="transmembrane region" description="Helical" evidence="1">
    <location>
        <begin position="6"/>
        <end position="24"/>
    </location>
</feature>
<dbReference type="RefSeq" id="WP_224034152.1">
    <property type="nucleotide sequence ID" value="NZ_AP024849.1"/>
</dbReference>
<keyword evidence="4" id="KW-1185">Reference proteome</keyword>
<dbReference type="InterPro" id="IPR007329">
    <property type="entry name" value="FMN-bd"/>
</dbReference>
<gene>
    <name evidence="3" type="ORF">psyc5s11_39030</name>
</gene>
<keyword evidence="1" id="KW-0812">Transmembrane</keyword>
<reference evidence="4" key="1">
    <citation type="submission" date="2021-07" db="EMBL/GenBank/DDBJ databases">
        <title>Complete genome sequencing of a Clostridium isolate.</title>
        <authorList>
            <person name="Ueki A."/>
            <person name="Tonouchi A."/>
        </authorList>
    </citation>
    <scope>NUCLEOTIDE SEQUENCE [LARGE SCALE GENOMIC DNA]</scope>
    <source>
        <strain evidence="4">C5S11</strain>
    </source>
</reference>
<protein>
    <submittedName>
        <fullName evidence="3">FMN-binding protein</fullName>
    </submittedName>
</protein>
<sequence length="128" mass="14131">MKKYIIISAICIAVVCSILAINYMKKISSYKEKVNNIVIKEVNLDNKEDGKYIGEFNADVISAKVEVEIKNKKISNINILEHKNERGTPAEVIPKKVVEAQSLKVDAISGATNSSKVILKAIENAITK</sequence>
<dbReference type="Pfam" id="PF04205">
    <property type="entry name" value="FMN_bind"/>
    <property type="match status" value="1"/>
</dbReference>
<evidence type="ECO:0000259" key="2">
    <source>
        <dbReference type="SMART" id="SM00900"/>
    </source>
</evidence>
<dbReference type="Gene3D" id="3.90.1010.20">
    <property type="match status" value="1"/>
</dbReference>
<proteinExistence type="predicted"/>
<evidence type="ECO:0000256" key="1">
    <source>
        <dbReference type="SAM" id="Phobius"/>
    </source>
</evidence>